<reference evidence="1 2" key="1">
    <citation type="journal article" date="2011" name="J. Biotechnol.">
        <title>High-quality genome sequence of Pichia pastoris CBS7435.</title>
        <authorList>
            <person name="Kuberl A."/>
            <person name="Schneider J."/>
            <person name="Thallinger G.G."/>
            <person name="Anderl I."/>
            <person name="Wibberg D."/>
            <person name="Hajek T."/>
            <person name="Jaenicke S."/>
            <person name="Brinkrolf K."/>
            <person name="Goesmann A."/>
            <person name="Szczepanowski R."/>
            <person name="Puhler A."/>
            <person name="Schwab H."/>
            <person name="Glieder A."/>
            <person name="Pichler H."/>
        </authorList>
    </citation>
    <scope>NUCLEOTIDE SEQUENCE [LARGE SCALE GENOMIC DNA]</scope>
    <source>
        <strain evidence="2">ATCC 76273 / CBS 7435 / CECT 11047 / NRRL Y-11430 / Wegner 21-1</strain>
    </source>
</reference>
<organism evidence="1 2">
    <name type="scientific">Komagataella phaffii (strain ATCC 76273 / CBS 7435 / CECT 11047 / NRRL Y-11430 / Wegner 21-1)</name>
    <name type="common">Yeast</name>
    <name type="synonym">Pichia pastoris</name>
    <dbReference type="NCBI Taxonomy" id="981350"/>
    <lineage>
        <taxon>Eukaryota</taxon>
        <taxon>Fungi</taxon>
        <taxon>Dikarya</taxon>
        <taxon>Ascomycota</taxon>
        <taxon>Saccharomycotina</taxon>
        <taxon>Pichiomycetes</taxon>
        <taxon>Pichiales</taxon>
        <taxon>Pichiaceae</taxon>
        <taxon>Komagataella</taxon>
    </lineage>
</organism>
<gene>
    <name evidence="1" type="ordered locus">PP7435_Chr2-1418</name>
</gene>
<keyword evidence="2" id="KW-1185">Reference proteome</keyword>
<reference evidence="1 2" key="2">
    <citation type="journal article" date="2016" name="FEMS Yeast Res.">
        <title>Curation of the genome annotation of Pichia pastoris (Komagataella phaffii) CBS7435 from gene level to protein function.</title>
        <authorList>
            <person name="Valli M."/>
            <person name="Tatto N.E."/>
            <person name="Peymann A."/>
            <person name="Gruber C."/>
            <person name="Landes N."/>
            <person name="Ekker H."/>
            <person name="Thallinger G.G."/>
            <person name="Mattanovich D."/>
            <person name="Gasser B."/>
            <person name="Graf A.B."/>
        </authorList>
    </citation>
    <scope>GENOME REANNOTATION</scope>
    <source>
        <strain evidence="1 2">ATCC 76273 / CBS 7435 / CECT 11047 / NRRL Y-11430 / Wegner 21-1</strain>
    </source>
</reference>
<dbReference type="Proteomes" id="UP000006853">
    <property type="component" value="Chromosome 2"/>
</dbReference>
<dbReference type="EMBL" id="FR839629">
    <property type="protein sequence ID" value="SCV11967.1"/>
    <property type="molecule type" value="Genomic_DNA"/>
</dbReference>
<protein>
    <submittedName>
        <fullName evidence="1">Uncharacterized protein</fullName>
    </submittedName>
</protein>
<proteinExistence type="predicted"/>
<name>A0A1G4KPM6_KOMPC</name>
<sequence>MVQILKEAWFSRARLRTPWLCCGWENRFSYIRNYWNVRLNIIR</sequence>
<evidence type="ECO:0000313" key="2">
    <source>
        <dbReference type="Proteomes" id="UP000006853"/>
    </source>
</evidence>
<evidence type="ECO:0000313" key="1">
    <source>
        <dbReference type="EMBL" id="SCV11967.1"/>
    </source>
</evidence>
<dbReference type="AlphaFoldDB" id="A0A1G4KPM6"/>
<accession>A0A1G4KPM6</accession>